<dbReference type="InterPro" id="IPR019923">
    <property type="entry name" value="Lucif-like_OxRdtase_MSMEG_2516"/>
</dbReference>
<sequence length="311" mass="33464">MTSASGGSAPALRFGINLLATGSRREFAAKCRKAESLGYDVLLLSDHLRLPSSPAAAAAAMAPLPALVSAAEATERPRVGTFVLNGGFHNPLLLARDIATIDRLTEGRLELGLGTGYVRGEFEAAGLPWGTARDRVDRLERLVTEVGSFLEDPGFGLDLVQKPRPPLLIGANGDRMLRFAAENADIVGFSGLRQDPGKASGELTLVDAPAMAERVDYLRKTAADLGRRPELNVLVHTVARTADPRAATRGIRGRPDGMTDDEALHLPGLLAGSDRELADGVLERRERFGFTYFTVLEPFMDQFGHVIDQLR</sequence>
<name>A0ABW5HFM5_9PSEU</name>
<evidence type="ECO:0000256" key="4">
    <source>
        <dbReference type="ARBA" id="ARBA00023033"/>
    </source>
</evidence>
<dbReference type="PANTHER" id="PTHR42847">
    <property type="entry name" value="ALKANESULFONATE MONOOXYGENASE"/>
    <property type="match status" value="1"/>
</dbReference>
<proteinExistence type="predicted"/>
<dbReference type="EMBL" id="JBHUKS010000026">
    <property type="protein sequence ID" value="MFD2472113.1"/>
    <property type="molecule type" value="Genomic_DNA"/>
</dbReference>
<evidence type="ECO:0000256" key="2">
    <source>
        <dbReference type="ARBA" id="ARBA00022643"/>
    </source>
</evidence>
<gene>
    <name evidence="6" type="ORF">ACFSVL_32280</name>
</gene>
<dbReference type="InterPro" id="IPR036661">
    <property type="entry name" value="Luciferase-like_sf"/>
</dbReference>
<protein>
    <submittedName>
        <fullName evidence="6">TIGR03621 family F420-dependent LLM class oxidoreductase</fullName>
    </submittedName>
</protein>
<dbReference type="Pfam" id="PF00296">
    <property type="entry name" value="Bac_luciferase"/>
    <property type="match status" value="1"/>
</dbReference>
<dbReference type="PANTHER" id="PTHR42847:SF4">
    <property type="entry name" value="ALKANESULFONATE MONOOXYGENASE-RELATED"/>
    <property type="match status" value="1"/>
</dbReference>
<keyword evidence="7" id="KW-1185">Reference proteome</keyword>
<dbReference type="NCBIfam" id="TIGR03621">
    <property type="entry name" value="F420_MSMEG_2516"/>
    <property type="match status" value="1"/>
</dbReference>
<feature type="domain" description="Luciferase-like" evidence="5">
    <location>
        <begin position="21"/>
        <end position="227"/>
    </location>
</feature>
<reference evidence="7" key="1">
    <citation type="journal article" date="2019" name="Int. J. Syst. Evol. Microbiol.">
        <title>The Global Catalogue of Microorganisms (GCM) 10K type strain sequencing project: providing services to taxonomists for standard genome sequencing and annotation.</title>
        <authorList>
            <consortium name="The Broad Institute Genomics Platform"/>
            <consortium name="The Broad Institute Genome Sequencing Center for Infectious Disease"/>
            <person name="Wu L."/>
            <person name="Ma J."/>
        </authorList>
    </citation>
    <scope>NUCLEOTIDE SEQUENCE [LARGE SCALE GENOMIC DNA]</scope>
    <source>
        <strain evidence="7">CGMCC 4.7641</strain>
    </source>
</reference>
<evidence type="ECO:0000256" key="3">
    <source>
        <dbReference type="ARBA" id="ARBA00023002"/>
    </source>
</evidence>
<keyword evidence="3" id="KW-0560">Oxidoreductase</keyword>
<evidence type="ECO:0000256" key="1">
    <source>
        <dbReference type="ARBA" id="ARBA00022630"/>
    </source>
</evidence>
<dbReference type="Gene3D" id="3.20.20.30">
    <property type="entry name" value="Luciferase-like domain"/>
    <property type="match status" value="1"/>
</dbReference>
<keyword evidence="4" id="KW-0503">Monooxygenase</keyword>
<dbReference type="InterPro" id="IPR011251">
    <property type="entry name" value="Luciferase-like_dom"/>
</dbReference>
<evidence type="ECO:0000313" key="7">
    <source>
        <dbReference type="Proteomes" id="UP001597483"/>
    </source>
</evidence>
<evidence type="ECO:0000259" key="5">
    <source>
        <dbReference type="Pfam" id="PF00296"/>
    </source>
</evidence>
<comment type="caution">
    <text evidence="6">The sequence shown here is derived from an EMBL/GenBank/DDBJ whole genome shotgun (WGS) entry which is preliminary data.</text>
</comment>
<keyword evidence="1" id="KW-0285">Flavoprotein</keyword>
<dbReference type="Proteomes" id="UP001597483">
    <property type="component" value="Unassembled WGS sequence"/>
</dbReference>
<keyword evidence="2" id="KW-0288">FMN</keyword>
<dbReference type="SUPFAM" id="SSF51679">
    <property type="entry name" value="Bacterial luciferase-like"/>
    <property type="match status" value="1"/>
</dbReference>
<dbReference type="InterPro" id="IPR050172">
    <property type="entry name" value="SsuD_RutA_monooxygenase"/>
</dbReference>
<accession>A0ABW5HFM5</accession>
<dbReference type="RefSeq" id="WP_378309514.1">
    <property type="nucleotide sequence ID" value="NZ_JBHUKS010000026.1"/>
</dbReference>
<evidence type="ECO:0000313" key="6">
    <source>
        <dbReference type="EMBL" id="MFD2472113.1"/>
    </source>
</evidence>
<organism evidence="6 7">
    <name type="scientific">Amycolatopsis silviterrae</name>
    <dbReference type="NCBI Taxonomy" id="1656914"/>
    <lineage>
        <taxon>Bacteria</taxon>
        <taxon>Bacillati</taxon>
        <taxon>Actinomycetota</taxon>
        <taxon>Actinomycetes</taxon>
        <taxon>Pseudonocardiales</taxon>
        <taxon>Pseudonocardiaceae</taxon>
        <taxon>Amycolatopsis</taxon>
    </lineage>
</organism>